<gene>
    <name evidence="2" type="ORF">ACFSW8_01685</name>
</gene>
<reference evidence="3" key="1">
    <citation type="journal article" date="2019" name="Int. J. Syst. Evol. Microbiol.">
        <title>The Global Catalogue of Microorganisms (GCM) 10K type strain sequencing project: providing services to taxonomists for standard genome sequencing and annotation.</title>
        <authorList>
            <consortium name="The Broad Institute Genomics Platform"/>
            <consortium name="The Broad Institute Genome Sequencing Center for Infectious Disease"/>
            <person name="Wu L."/>
            <person name="Ma J."/>
        </authorList>
    </citation>
    <scope>NUCLEOTIDE SEQUENCE [LARGE SCALE GENOMIC DNA]</scope>
    <source>
        <strain evidence="3">CCUG 57942</strain>
    </source>
</reference>
<sequence>MKPHISILATAFCLTATTSHAAILAGISFYRNSGNISQIEDPNNPGTSLITALGTSNWYAPLDPNAGTYQNGFGADGFLNVQTSRNMPGVLSGLTLTWTTGATWASGSGGDFTGTSDENLVFTEFFDDNSGAGITVNLSGIQSFLSAGQSLVVRAYSNGAENSAGNPTFNVTQGTLGTPNDYLNPDGSGDGKTIYEVAVSDITDDSWTISVPQRNTGGNTTTNFAAITIEVVPEPSIPSLMGLCGVALILRRRRNTLT</sequence>
<comment type="caution">
    <text evidence="2">The sequence shown here is derived from an EMBL/GenBank/DDBJ whole genome shotgun (WGS) entry which is preliminary data.</text>
</comment>
<dbReference type="NCBIfam" id="TIGR02595">
    <property type="entry name" value="PEP_CTERM"/>
    <property type="match status" value="1"/>
</dbReference>
<feature type="chain" id="PRO_5045458441" evidence="1">
    <location>
        <begin position="22"/>
        <end position="258"/>
    </location>
</feature>
<keyword evidence="1" id="KW-0732">Signal</keyword>
<proteinExistence type="predicted"/>
<evidence type="ECO:0000313" key="2">
    <source>
        <dbReference type="EMBL" id="MFD2157604.1"/>
    </source>
</evidence>
<feature type="signal peptide" evidence="1">
    <location>
        <begin position="1"/>
        <end position="21"/>
    </location>
</feature>
<dbReference type="InterPro" id="IPR013424">
    <property type="entry name" value="Ice-binding_C"/>
</dbReference>
<dbReference type="EMBL" id="JBHUJB010000009">
    <property type="protein sequence ID" value="MFD2157604.1"/>
    <property type="molecule type" value="Genomic_DNA"/>
</dbReference>
<protein>
    <submittedName>
        <fullName evidence="2">PEP-CTERM sorting domain-containing protein</fullName>
    </submittedName>
</protein>
<name>A0ABW4Z6U8_9BACT</name>
<organism evidence="2 3">
    <name type="scientific">Rubritalea tangerina</name>
    <dbReference type="NCBI Taxonomy" id="430798"/>
    <lineage>
        <taxon>Bacteria</taxon>
        <taxon>Pseudomonadati</taxon>
        <taxon>Verrucomicrobiota</taxon>
        <taxon>Verrucomicrobiia</taxon>
        <taxon>Verrucomicrobiales</taxon>
        <taxon>Rubritaleaceae</taxon>
        <taxon>Rubritalea</taxon>
    </lineage>
</organism>
<dbReference type="RefSeq" id="WP_377089959.1">
    <property type="nucleotide sequence ID" value="NZ_JBHSJL010000014.1"/>
</dbReference>
<evidence type="ECO:0000313" key="3">
    <source>
        <dbReference type="Proteomes" id="UP001597389"/>
    </source>
</evidence>
<accession>A0ABW4Z6U8</accession>
<dbReference type="Proteomes" id="UP001597389">
    <property type="component" value="Unassembled WGS sequence"/>
</dbReference>
<keyword evidence="3" id="KW-1185">Reference proteome</keyword>
<evidence type="ECO:0000256" key="1">
    <source>
        <dbReference type="SAM" id="SignalP"/>
    </source>
</evidence>